<dbReference type="AlphaFoldDB" id="A0A161K8Y4"/>
<protein>
    <submittedName>
        <fullName evidence="2">Expressed protein</fullName>
    </submittedName>
</protein>
<dbReference type="PANTHER" id="PTHR33271">
    <property type="entry name" value="OS04G0445200 PROTEIN"/>
    <property type="match status" value="1"/>
</dbReference>
<dbReference type="PANTHER" id="PTHR33271:SF22">
    <property type="entry name" value="OS04G0445200 PROTEIN"/>
    <property type="match status" value="1"/>
</dbReference>
<dbReference type="InterPro" id="IPR008579">
    <property type="entry name" value="UGlyAH_Cupin_dom"/>
</dbReference>
<evidence type="ECO:0000259" key="1">
    <source>
        <dbReference type="Pfam" id="PF05899"/>
    </source>
</evidence>
<name>A0A161K8Y4_9ZZZZ</name>
<reference evidence="2" key="1">
    <citation type="submission" date="2015-10" db="EMBL/GenBank/DDBJ databases">
        <authorList>
            <person name="Gilbert D.G."/>
        </authorList>
    </citation>
    <scope>NUCLEOTIDE SEQUENCE</scope>
</reference>
<dbReference type="SUPFAM" id="SSF51182">
    <property type="entry name" value="RmlC-like cupins"/>
    <property type="match status" value="1"/>
</dbReference>
<dbReference type="CDD" id="cd02227">
    <property type="entry name" value="cupin_TM1112-like"/>
    <property type="match status" value="1"/>
</dbReference>
<organism evidence="2">
    <name type="scientific">hydrothermal vent metagenome</name>
    <dbReference type="NCBI Taxonomy" id="652676"/>
    <lineage>
        <taxon>unclassified sequences</taxon>
        <taxon>metagenomes</taxon>
        <taxon>ecological metagenomes</taxon>
    </lineage>
</organism>
<feature type="domain" description="(S)-ureidoglycine aminohydrolase cupin" evidence="1">
    <location>
        <begin position="18"/>
        <end position="86"/>
    </location>
</feature>
<dbReference type="InterPro" id="IPR011051">
    <property type="entry name" value="RmlC_Cupin_sf"/>
</dbReference>
<dbReference type="Gene3D" id="2.60.120.10">
    <property type="entry name" value="Jelly Rolls"/>
    <property type="match status" value="1"/>
</dbReference>
<dbReference type="EMBL" id="FAXC01000308">
    <property type="protein sequence ID" value="CUV09851.1"/>
    <property type="molecule type" value="Genomic_DNA"/>
</dbReference>
<evidence type="ECO:0000313" key="2">
    <source>
        <dbReference type="EMBL" id="CUV09851.1"/>
    </source>
</evidence>
<gene>
    <name evidence="2" type="ORF">MGWOODY_Mmi1275</name>
</gene>
<sequence length="90" mass="10200">MSNIVIKKLSDVEVDNMGILNWPIWTCEVSEFPWKYDVEESCLILEGEVYVAAGSDTVQIKAGDFVIFPKGLACVWRVTKSIRKHYQFGG</sequence>
<accession>A0A161K8Y4</accession>
<proteinExistence type="predicted"/>
<dbReference type="Pfam" id="PF05899">
    <property type="entry name" value="Cupin_3"/>
    <property type="match status" value="1"/>
</dbReference>
<dbReference type="InterPro" id="IPR014710">
    <property type="entry name" value="RmlC-like_jellyroll"/>
</dbReference>